<evidence type="ECO:0000256" key="1">
    <source>
        <dbReference type="SAM" id="Coils"/>
    </source>
</evidence>
<dbReference type="OrthoDB" id="308282at2759"/>
<protein>
    <submittedName>
        <fullName evidence="3">Uncharacterized protein</fullName>
    </submittedName>
</protein>
<evidence type="ECO:0000256" key="2">
    <source>
        <dbReference type="SAM" id="MobiDB-lite"/>
    </source>
</evidence>
<sequence>MKSVQKPSQAFLINRQSSLQKDIGNFSIQSPDKQIYCPKTSSQAKILTNGPSPYMQSPLFDGKYVNSNNIAIQPSPPQKLENSYQYKLNTKTLTQNYNVLKPYNQQELVKSQNELKPNYETYKYEYQKTYAGNFQSDNNKDTTTERKSNTLRKDGTIQESKENYGFSTKSSITDYHITVGNNRLQSQNNGFLQSKPKISTEISKISGQLRDLMSSVQRFVSDGRLPDNINDKMIEILATFRKVEELSNIEPNDNDQKTLNMAEDYNKLKAILEQLQTKMTALVQENQKLNKNLIEQEQKVTEEQNKRQQAEDKANQTNKEFNRVFECLQINQKENEELKMKLKQTDSFNNVKINQNKIINDDIQDYKQRNLQLQKEFDVLESKYKQLLSEKANQKDIPKSPLIVKSIHSSTSKQSEQLELKLLQLQIENDNLKAEMAHNQVDSKAIDNKNEMIQRLDEKIKSILKEKTISEEQSVQICNNLEILNEQLKSALSIKENEIGNLQKQRNEIERESKGQINNYIQQLKGLEDKLQTSKQDYQKLLDEFKSMDIRKNKIQEELKINEKKFEQLNQEFQFQKQESKKLIDKNQILQQKQDQMNQSLQQQNSVQQQLIQQIEGLKQTENGLRIECDRLNKMYQAIQQEMKYQVTELNEMIQLQSRRTQEKERQLNELLEEMGDLKDQYDIQKKVCQESINDLERRLKNSKLQNEELLQIKEQEIIDFKLTMEQQLKMLDKRNALTSYDFDQREQQLQVDIQSKNEQIDALKLEIEKIRSQNFNTQEELLKIGILQNQNQAIISNLRNELNQSKQEQQHLNEMLKKRKEEAEQLHISLEEMRKEQQNKKQQQEDSRKSVLRQQDLQISFENLQRDNLSLQQKVNTMQNEINRKQRELNEKNDEYLNIKRKYDETVQNLERLEKRWGEKIDQHRRT</sequence>
<dbReference type="AlphaFoldDB" id="A0A8S1SZZ2"/>
<reference evidence="3" key="1">
    <citation type="submission" date="2021-01" db="EMBL/GenBank/DDBJ databases">
        <authorList>
            <consortium name="Genoscope - CEA"/>
            <person name="William W."/>
        </authorList>
    </citation>
    <scope>NUCLEOTIDE SEQUENCE</scope>
</reference>
<evidence type="ECO:0000313" key="4">
    <source>
        <dbReference type="Proteomes" id="UP000689195"/>
    </source>
</evidence>
<feature type="coiled-coil region" evidence="1">
    <location>
        <begin position="265"/>
        <end position="320"/>
    </location>
</feature>
<gene>
    <name evidence="3" type="ORF">PPENT_87.1.T0130410</name>
</gene>
<name>A0A8S1SZZ2_9CILI</name>
<dbReference type="Proteomes" id="UP000689195">
    <property type="component" value="Unassembled WGS sequence"/>
</dbReference>
<keyword evidence="1" id="KW-0175">Coiled coil</keyword>
<comment type="caution">
    <text evidence="3">The sequence shown here is derived from an EMBL/GenBank/DDBJ whole genome shotgun (WGS) entry which is preliminary data.</text>
</comment>
<feature type="compositionally biased region" description="Basic and acidic residues" evidence="2">
    <location>
        <begin position="138"/>
        <end position="159"/>
    </location>
</feature>
<keyword evidence="4" id="KW-1185">Reference proteome</keyword>
<proteinExistence type="predicted"/>
<accession>A0A8S1SZZ2</accession>
<feature type="region of interest" description="Disordered" evidence="2">
    <location>
        <begin position="133"/>
        <end position="159"/>
    </location>
</feature>
<feature type="coiled-coil region" evidence="1">
    <location>
        <begin position="747"/>
        <end position="928"/>
    </location>
</feature>
<feature type="coiled-coil region" evidence="1">
    <location>
        <begin position="415"/>
        <end position="713"/>
    </location>
</feature>
<dbReference type="EMBL" id="CAJJDO010000013">
    <property type="protein sequence ID" value="CAD8144806.1"/>
    <property type="molecule type" value="Genomic_DNA"/>
</dbReference>
<evidence type="ECO:0000313" key="3">
    <source>
        <dbReference type="EMBL" id="CAD8144806.1"/>
    </source>
</evidence>
<feature type="coiled-coil region" evidence="1">
    <location>
        <begin position="356"/>
        <end position="390"/>
    </location>
</feature>
<organism evidence="3 4">
    <name type="scientific">Paramecium pentaurelia</name>
    <dbReference type="NCBI Taxonomy" id="43138"/>
    <lineage>
        <taxon>Eukaryota</taxon>
        <taxon>Sar</taxon>
        <taxon>Alveolata</taxon>
        <taxon>Ciliophora</taxon>
        <taxon>Intramacronucleata</taxon>
        <taxon>Oligohymenophorea</taxon>
        <taxon>Peniculida</taxon>
        <taxon>Parameciidae</taxon>
        <taxon>Paramecium</taxon>
    </lineage>
</organism>